<name>A0A5B7JF08_PORTR</name>
<sequence length="63" mass="6942">MTQNYKTNSERKLRAFSPSSVVRRSALPGMTRPAPPISPPLLSPTTYARVALILSSLRAKVFI</sequence>
<evidence type="ECO:0000313" key="3">
    <source>
        <dbReference type="Proteomes" id="UP000324222"/>
    </source>
</evidence>
<dbReference type="AlphaFoldDB" id="A0A5B7JF08"/>
<proteinExistence type="predicted"/>
<keyword evidence="3" id="KW-1185">Reference proteome</keyword>
<gene>
    <name evidence="2" type="ORF">E2C01_088088</name>
</gene>
<dbReference type="Proteomes" id="UP000324222">
    <property type="component" value="Unassembled WGS sequence"/>
</dbReference>
<feature type="region of interest" description="Disordered" evidence="1">
    <location>
        <begin position="1"/>
        <end position="39"/>
    </location>
</feature>
<comment type="caution">
    <text evidence="2">The sequence shown here is derived from an EMBL/GenBank/DDBJ whole genome shotgun (WGS) entry which is preliminary data.</text>
</comment>
<organism evidence="2 3">
    <name type="scientific">Portunus trituberculatus</name>
    <name type="common">Swimming crab</name>
    <name type="synonym">Neptunus trituberculatus</name>
    <dbReference type="NCBI Taxonomy" id="210409"/>
    <lineage>
        <taxon>Eukaryota</taxon>
        <taxon>Metazoa</taxon>
        <taxon>Ecdysozoa</taxon>
        <taxon>Arthropoda</taxon>
        <taxon>Crustacea</taxon>
        <taxon>Multicrustacea</taxon>
        <taxon>Malacostraca</taxon>
        <taxon>Eumalacostraca</taxon>
        <taxon>Eucarida</taxon>
        <taxon>Decapoda</taxon>
        <taxon>Pleocyemata</taxon>
        <taxon>Brachyura</taxon>
        <taxon>Eubrachyura</taxon>
        <taxon>Portunoidea</taxon>
        <taxon>Portunidae</taxon>
        <taxon>Portuninae</taxon>
        <taxon>Portunus</taxon>
    </lineage>
</organism>
<evidence type="ECO:0000313" key="2">
    <source>
        <dbReference type="EMBL" id="MPC92973.1"/>
    </source>
</evidence>
<reference evidence="2 3" key="1">
    <citation type="submission" date="2019-05" db="EMBL/GenBank/DDBJ databases">
        <title>Another draft genome of Portunus trituberculatus and its Hox gene families provides insights of decapod evolution.</title>
        <authorList>
            <person name="Jeong J.-H."/>
            <person name="Song I."/>
            <person name="Kim S."/>
            <person name="Choi T."/>
            <person name="Kim D."/>
            <person name="Ryu S."/>
            <person name="Kim W."/>
        </authorList>
    </citation>
    <scope>NUCLEOTIDE SEQUENCE [LARGE SCALE GENOMIC DNA]</scope>
    <source>
        <tissue evidence="2">Muscle</tissue>
    </source>
</reference>
<protein>
    <submittedName>
        <fullName evidence="2">Uncharacterized protein</fullName>
    </submittedName>
</protein>
<dbReference type="EMBL" id="VSRR010093191">
    <property type="protein sequence ID" value="MPC92973.1"/>
    <property type="molecule type" value="Genomic_DNA"/>
</dbReference>
<accession>A0A5B7JF08</accession>
<evidence type="ECO:0000256" key="1">
    <source>
        <dbReference type="SAM" id="MobiDB-lite"/>
    </source>
</evidence>